<dbReference type="PANTHER" id="PTHR44379">
    <property type="entry name" value="OXIDOREDUCTASE WITH IRON-SULFUR SUBUNIT"/>
    <property type="match status" value="1"/>
</dbReference>
<dbReference type="Pfam" id="PF00111">
    <property type="entry name" value="Fer2"/>
    <property type="match status" value="1"/>
</dbReference>
<feature type="domain" description="2Fe-2S ferredoxin-type" evidence="7">
    <location>
        <begin position="53"/>
        <end position="129"/>
    </location>
</feature>
<dbReference type="GO" id="GO:0046872">
    <property type="term" value="F:metal ion binding"/>
    <property type="evidence" value="ECO:0007669"/>
    <property type="project" value="UniProtKB-KW"/>
</dbReference>
<evidence type="ECO:0000256" key="5">
    <source>
        <dbReference type="ARBA" id="ARBA00023014"/>
    </source>
</evidence>
<accession>A0A7X1FUL7</accession>
<dbReference type="AlphaFoldDB" id="A0A7X1FUL7"/>
<evidence type="ECO:0000256" key="1">
    <source>
        <dbReference type="ARBA" id="ARBA00022714"/>
    </source>
</evidence>
<reference evidence="8 9" key="1">
    <citation type="submission" date="2020-08" db="EMBL/GenBank/DDBJ databases">
        <title>The genome sequence of type strain Novosphingobium flavum NBRC 111647.</title>
        <authorList>
            <person name="Liu Y."/>
        </authorList>
    </citation>
    <scope>NUCLEOTIDE SEQUENCE [LARGE SCALE GENOMIC DNA]</scope>
    <source>
        <strain evidence="8 9">NBRC 111647</strain>
    </source>
</reference>
<feature type="compositionally biased region" description="Basic residues" evidence="6">
    <location>
        <begin position="17"/>
        <end position="28"/>
    </location>
</feature>
<dbReference type="InterPro" id="IPR001041">
    <property type="entry name" value="2Fe-2S_ferredoxin-type"/>
</dbReference>
<feature type="region of interest" description="Disordered" evidence="6">
    <location>
        <begin position="1"/>
        <end position="28"/>
    </location>
</feature>
<keyword evidence="3" id="KW-0560">Oxidoreductase</keyword>
<organism evidence="8 9">
    <name type="scientific">Novosphingobium flavum</name>
    <dbReference type="NCBI Taxonomy" id="1778672"/>
    <lineage>
        <taxon>Bacteria</taxon>
        <taxon>Pseudomonadati</taxon>
        <taxon>Pseudomonadota</taxon>
        <taxon>Alphaproteobacteria</taxon>
        <taxon>Sphingomonadales</taxon>
        <taxon>Sphingomonadaceae</taxon>
        <taxon>Novosphingobium</taxon>
    </lineage>
</organism>
<keyword evidence="5" id="KW-0411">Iron-sulfur</keyword>
<feature type="compositionally biased region" description="Basic and acidic residues" evidence="6">
    <location>
        <begin position="7"/>
        <end position="16"/>
    </location>
</feature>
<dbReference type="GO" id="GO:0051537">
    <property type="term" value="F:2 iron, 2 sulfur cluster binding"/>
    <property type="evidence" value="ECO:0007669"/>
    <property type="project" value="UniProtKB-KW"/>
</dbReference>
<evidence type="ECO:0000313" key="8">
    <source>
        <dbReference type="EMBL" id="MBC2667149.1"/>
    </source>
</evidence>
<dbReference type="Proteomes" id="UP000566813">
    <property type="component" value="Unassembled WGS sequence"/>
</dbReference>
<keyword evidence="4" id="KW-0408">Iron</keyword>
<dbReference type="InterPro" id="IPR036010">
    <property type="entry name" value="2Fe-2S_ferredoxin-like_sf"/>
</dbReference>
<dbReference type="InterPro" id="IPR012675">
    <property type="entry name" value="Beta-grasp_dom_sf"/>
</dbReference>
<evidence type="ECO:0000256" key="6">
    <source>
        <dbReference type="SAM" id="MobiDB-lite"/>
    </source>
</evidence>
<dbReference type="GO" id="GO:0016491">
    <property type="term" value="F:oxidoreductase activity"/>
    <property type="evidence" value="ECO:0007669"/>
    <property type="project" value="UniProtKB-KW"/>
</dbReference>
<dbReference type="Gene3D" id="3.10.20.30">
    <property type="match status" value="1"/>
</dbReference>
<dbReference type="InterPro" id="IPR002888">
    <property type="entry name" value="2Fe-2S-bd"/>
</dbReference>
<dbReference type="InterPro" id="IPR051452">
    <property type="entry name" value="Diverse_Oxidoreductases"/>
</dbReference>
<dbReference type="EMBL" id="JACLAW010000015">
    <property type="protein sequence ID" value="MBC2667149.1"/>
    <property type="molecule type" value="Genomic_DNA"/>
</dbReference>
<protein>
    <submittedName>
        <fullName evidence="8">(2Fe-2S)-binding protein</fullName>
    </submittedName>
</protein>
<name>A0A7X1FUL7_9SPHN</name>
<proteinExistence type="predicted"/>
<evidence type="ECO:0000256" key="2">
    <source>
        <dbReference type="ARBA" id="ARBA00022723"/>
    </source>
</evidence>
<dbReference type="PROSITE" id="PS51085">
    <property type="entry name" value="2FE2S_FER_2"/>
    <property type="match status" value="1"/>
</dbReference>
<keyword evidence="9" id="KW-1185">Reference proteome</keyword>
<evidence type="ECO:0000256" key="4">
    <source>
        <dbReference type="ARBA" id="ARBA00023004"/>
    </source>
</evidence>
<dbReference type="CDD" id="cd00207">
    <property type="entry name" value="fer2"/>
    <property type="match status" value="1"/>
</dbReference>
<dbReference type="SUPFAM" id="SSF54292">
    <property type="entry name" value="2Fe-2S ferredoxin-like"/>
    <property type="match status" value="1"/>
</dbReference>
<comment type="caution">
    <text evidence="8">The sequence shown here is derived from an EMBL/GenBank/DDBJ whole genome shotgun (WGS) entry which is preliminary data.</text>
</comment>
<dbReference type="Pfam" id="PF01799">
    <property type="entry name" value="Fer2_2"/>
    <property type="match status" value="1"/>
</dbReference>
<sequence length="206" mass="21852">MRQGEASGRRRGEWGKPRGRSLSRRHRARAGASIRNLLPKISAKTGFAGESAVPITLKLNGQPRAWSGDPDQPLLWFIRDDAGLVGTKFGCGIGSCGACTVHVDGAAQRSCVTPMAAVDGKSVTTIEGIGKDGALHPVQQAWLDEDVAQCGYCQPGQIMAAIDFLQQNPSPDEAAIRASINNLCRCGTYVRIARAIQRAARSGAKA</sequence>
<dbReference type="InterPro" id="IPR036884">
    <property type="entry name" value="2Fe-2S-bd_dom_sf"/>
</dbReference>
<dbReference type="InterPro" id="IPR006058">
    <property type="entry name" value="2Fe2S_fd_BS"/>
</dbReference>
<evidence type="ECO:0000256" key="3">
    <source>
        <dbReference type="ARBA" id="ARBA00023002"/>
    </source>
</evidence>
<dbReference type="PANTHER" id="PTHR44379:SF2">
    <property type="entry name" value="BLR6218 PROTEIN"/>
    <property type="match status" value="1"/>
</dbReference>
<evidence type="ECO:0000313" key="9">
    <source>
        <dbReference type="Proteomes" id="UP000566813"/>
    </source>
</evidence>
<evidence type="ECO:0000259" key="7">
    <source>
        <dbReference type="PROSITE" id="PS51085"/>
    </source>
</evidence>
<keyword evidence="2" id="KW-0479">Metal-binding</keyword>
<keyword evidence="1" id="KW-0001">2Fe-2S</keyword>
<dbReference type="Gene3D" id="1.10.150.120">
    <property type="entry name" value="[2Fe-2S]-binding domain"/>
    <property type="match status" value="1"/>
</dbReference>
<dbReference type="PROSITE" id="PS00197">
    <property type="entry name" value="2FE2S_FER_1"/>
    <property type="match status" value="1"/>
</dbReference>
<gene>
    <name evidence="8" type="ORF">H7F51_16640</name>
</gene>
<dbReference type="SUPFAM" id="SSF47741">
    <property type="entry name" value="CO dehydrogenase ISP C-domain like"/>
    <property type="match status" value="1"/>
</dbReference>